<evidence type="ECO:0000256" key="7">
    <source>
        <dbReference type="ARBA" id="ARBA00023136"/>
    </source>
</evidence>
<comment type="subcellular location">
    <subcellularLocation>
        <location evidence="1">Membrane</location>
        <topology evidence="1">Multi-pass membrane protein</topology>
    </subcellularLocation>
</comment>
<keyword evidence="4" id="KW-0309">Germination</keyword>
<dbReference type="Gene3D" id="1.20.1740.10">
    <property type="entry name" value="Amino acid/polyamine transporter I"/>
    <property type="match status" value="1"/>
</dbReference>
<evidence type="ECO:0000256" key="5">
    <source>
        <dbReference type="ARBA" id="ARBA00022692"/>
    </source>
</evidence>
<comment type="similarity">
    <text evidence="2">Belongs to the amino acid-polyamine-organocation (APC) superfamily. Spore germination protein (SGP) (TC 2.A.3.9) family.</text>
</comment>
<proteinExistence type="inferred from homology"/>
<evidence type="ECO:0000256" key="1">
    <source>
        <dbReference type="ARBA" id="ARBA00004141"/>
    </source>
</evidence>
<feature type="transmembrane region" description="Helical" evidence="8">
    <location>
        <begin position="224"/>
        <end position="245"/>
    </location>
</feature>
<feature type="transmembrane region" description="Helical" evidence="8">
    <location>
        <begin position="82"/>
        <end position="109"/>
    </location>
</feature>
<evidence type="ECO:0000256" key="3">
    <source>
        <dbReference type="ARBA" id="ARBA00022448"/>
    </source>
</evidence>
<dbReference type="PANTHER" id="PTHR34975:SF2">
    <property type="entry name" value="SPORE GERMINATION PROTEIN A2"/>
    <property type="match status" value="1"/>
</dbReference>
<comment type="caution">
    <text evidence="9">The sequence shown here is derived from an EMBL/GenBank/DDBJ whole genome shotgun (WGS) entry which is preliminary data.</text>
</comment>
<feature type="transmembrane region" description="Helical" evidence="8">
    <location>
        <begin position="12"/>
        <end position="29"/>
    </location>
</feature>
<accession>A0ABV8JHL5</accession>
<evidence type="ECO:0000256" key="8">
    <source>
        <dbReference type="SAM" id="Phobius"/>
    </source>
</evidence>
<feature type="transmembrane region" description="Helical" evidence="8">
    <location>
        <begin position="308"/>
        <end position="326"/>
    </location>
</feature>
<keyword evidence="6 8" id="KW-1133">Transmembrane helix</keyword>
<evidence type="ECO:0000256" key="4">
    <source>
        <dbReference type="ARBA" id="ARBA00022544"/>
    </source>
</evidence>
<keyword evidence="5 8" id="KW-0812">Transmembrane</keyword>
<dbReference type="PANTHER" id="PTHR34975">
    <property type="entry name" value="SPORE GERMINATION PROTEIN A2"/>
    <property type="match status" value="1"/>
</dbReference>
<sequence length="374" mass="42439">MGGNQNRITRGQLLFIILQTQIGFGILTLPHSVQEYAKGDGWISVLLAGLGVQVMIVIMWSLNRRFPSLTLYDILPRLIGKWPAKILISGYILFFSMVVIVVLVLFFQIIQTWMLHETPRWVITGLMATTAIYLTISPLKKIGRFYAFVSGLSALLVVIATLALFDPFTKVNIYYILPLGQIAGLVNLLKGANESTFALMGFEIMMVIYPFTEGSARDKLKAASLANLITILVYLFITLTALTIFSPVEMTMIPSPVIYMLKSFRFQLVERPDLYFLTLWIILAFTSTCSDLYVASLGMARLLNQKSHWKWVPWIALICYAVSFMPRDQFEVEMLDQILRVLFYILIVGMPPVLLAISLLFGKKETRMDKSRDF</sequence>
<gene>
    <name evidence="9" type="ORF">ACFOUO_14545</name>
</gene>
<protein>
    <submittedName>
        <fullName evidence="9">GerAB/ArcD/ProY family transporter</fullName>
    </submittedName>
</protein>
<dbReference type="NCBIfam" id="TIGR00912">
    <property type="entry name" value="2A0309"/>
    <property type="match status" value="1"/>
</dbReference>
<dbReference type="InterPro" id="IPR004761">
    <property type="entry name" value="Spore_GerAB"/>
</dbReference>
<dbReference type="Proteomes" id="UP001595843">
    <property type="component" value="Unassembled WGS sequence"/>
</dbReference>
<evidence type="ECO:0000256" key="2">
    <source>
        <dbReference type="ARBA" id="ARBA00007998"/>
    </source>
</evidence>
<dbReference type="Pfam" id="PF03845">
    <property type="entry name" value="Spore_permease"/>
    <property type="match status" value="1"/>
</dbReference>
<feature type="transmembrane region" description="Helical" evidence="8">
    <location>
        <begin position="41"/>
        <end position="62"/>
    </location>
</feature>
<evidence type="ECO:0000313" key="10">
    <source>
        <dbReference type="Proteomes" id="UP001595843"/>
    </source>
</evidence>
<evidence type="ECO:0000313" key="9">
    <source>
        <dbReference type="EMBL" id="MFC4078018.1"/>
    </source>
</evidence>
<reference evidence="10" key="1">
    <citation type="journal article" date="2019" name="Int. J. Syst. Evol. Microbiol.">
        <title>The Global Catalogue of Microorganisms (GCM) 10K type strain sequencing project: providing services to taxonomists for standard genome sequencing and annotation.</title>
        <authorList>
            <consortium name="The Broad Institute Genomics Platform"/>
            <consortium name="The Broad Institute Genome Sequencing Center for Infectious Disease"/>
            <person name="Wu L."/>
            <person name="Ma J."/>
        </authorList>
    </citation>
    <scope>NUCLEOTIDE SEQUENCE [LARGE SCALE GENOMIC DNA]</scope>
    <source>
        <strain evidence="10">IBRC-M 10813</strain>
    </source>
</reference>
<feature type="transmembrane region" description="Helical" evidence="8">
    <location>
        <begin position="338"/>
        <end position="362"/>
    </location>
</feature>
<dbReference type="RefSeq" id="WP_380705849.1">
    <property type="nucleotide sequence ID" value="NZ_JBHSAP010000018.1"/>
</dbReference>
<evidence type="ECO:0000256" key="6">
    <source>
        <dbReference type="ARBA" id="ARBA00022989"/>
    </source>
</evidence>
<feature type="transmembrane region" description="Helical" evidence="8">
    <location>
        <begin position="274"/>
        <end position="296"/>
    </location>
</feature>
<dbReference type="EMBL" id="JBHSAP010000018">
    <property type="protein sequence ID" value="MFC4078018.1"/>
    <property type="molecule type" value="Genomic_DNA"/>
</dbReference>
<feature type="transmembrane region" description="Helical" evidence="8">
    <location>
        <begin position="145"/>
        <end position="165"/>
    </location>
</feature>
<keyword evidence="3" id="KW-0813">Transport</keyword>
<keyword evidence="10" id="KW-1185">Reference proteome</keyword>
<keyword evidence="7 8" id="KW-0472">Membrane</keyword>
<organism evidence="9 10">
    <name type="scientific">Salinithrix halophila</name>
    <dbReference type="NCBI Taxonomy" id="1485204"/>
    <lineage>
        <taxon>Bacteria</taxon>
        <taxon>Bacillati</taxon>
        <taxon>Bacillota</taxon>
        <taxon>Bacilli</taxon>
        <taxon>Bacillales</taxon>
        <taxon>Thermoactinomycetaceae</taxon>
        <taxon>Salinithrix</taxon>
    </lineage>
</organism>
<feature type="transmembrane region" description="Helical" evidence="8">
    <location>
        <begin position="121"/>
        <end position="139"/>
    </location>
</feature>
<name>A0ABV8JHL5_9BACL</name>